<accession>A0A9W6Z102</accession>
<sequence>MRYGNLSATDEDVLKVISKVQLEKLIQDLPDGVQTIVGERGMMISGGEKQRLAIGRLLLKDAPITFFDEATSALDTHTEQALLRTIRSLFKEGNQTNVSIAHRLRTIADSDKIIVLKAGEVLEEGTHHSLLQRESLYKELWDIQENLDFEEEMVKESKKDEENIIQPASDKVTTGPAKKN</sequence>
<feature type="region of interest" description="Disordered" evidence="1">
    <location>
        <begin position="154"/>
        <end position="180"/>
    </location>
</feature>
<dbReference type="GO" id="GO:0005524">
    <property type="term" value="F:ATP binding"/>
    <property type="evidence" value="ECO:0007669"/>
    <property type="project" value="InterPro"/>
</dbReference>
<reference evidence="3" key="1">
    <citation type="submission" date="2023-04" db="EMBL/GenBank/DDBJ databases">
        <title>Ambrosiozyma monospora NBRC 1965.</title>
        <authorList>
            <person name="Ichikawa N."/>
            <person name="Sato H."/>
            <person name="Tonouchi N."/>
        </authorList>
    </citation>
    <scope>NUCLEOTIDE SEQUENCE</scope>
    <source>
        <strain evidence="3">NBRC 1965</strain>
    </source>
</reference>
<dbReference type="InterPro" id="IPR039421">
    <property type="entry name" value="Type_1_exporter"/>
</dbReference>
<proteinExistence type="predicted"/>
<dbReference type="Gene3D" id="3.40.50.300">
    <property type="entry name" value="P-loop containing nucleotide triphosphate hydrolases"/>
    <property type="match status" value="1"/>
</dbReference>
<comment type="caution">
    <text evidence="3">The sequence shown here is derived from an EMBL/GenBank/DDBJ whole genome shotgun (WGS) entry which is preliminary data.</text>
</comment>
<gene>
    <name evidence="3" type="ORF">Amon01_000481300</name>
</gene>
<dbReference type="InterPro" id="IPR003439">
    <property type="entry name" value="ABC_transporter-like_ATP-bd"/>
</dbReference>
<evidence type="ECO:0000313" key="4">
    <source>
        <dbReference type="Proteomes" id="UP001165063"/>
    </source>
</evidence>
<dbReference type="Pfam" id="PF00005">
    <property type="entry name" value="ABC_tran"/>
    <property type="match status" value="1"/>
</dbReference>
<evidence type="ECO:0000256" key="1">
    <source>
        <dbReference type="SAM" id="MobiDB-lite"/>
    </source>
</evidence>
<evidence type="ECO:0000259" key="2">
    <source>
        <dbReference type="Pfam" id="PF00005"/>
    </source>
</evidence>
<dbReference type="Proteomes" id="UP001165063">
    <property type="component" value="Unassembled WGS sequence"/>
</dbReference>
<dbReference type="GO" id="GO:0016887">
    <property type="term" value="F:ATP hydrolysis activity"/>
    <property type="evidence" value="ECO:0007669"/>
    <property type="project" value="InterPro"/>
</dbReference>
<keyword evidence="4" id="KW-1185">Reference proteome</keyword>
<dbReference type="GO" id="GO:0015421">
    <property type="term" value="F:ABC-type oligopeptide transporter activity"/>
    <property type="evidence" value="ECO:0007669"/>
    <property type="project" value="TreeGrafter"/>
</dbReference>
<dbReference type="AlphaFoldDB" id="A0A9W6Z102"/>
<feature type="domain" description="ABC transporter" evidence="2">
    <location>
        <begin position="17"/>
        <end position="72"/>
    </location>
</feature>
<dbReference type="PANTHER" id="PTHR43394:SF1">
    <property type="entry name" value="ATP-BINDING CASSETTE SUB-FAMILY B MEMBER 10, MITOCHONDRIAL"/>
    <property type="match status" value="1"/>
</dbReference>
<dbReference type="SUPFAM" id="SSF52540">
    <property type="entry name" value="P-loop containing nucleoside triphosphate hydrolases"/>
    <property type="match status" value="1"/>
</dbReference>
<organism evidence="3 4">
    <name type="scientific">Ambrosiozyma monospora</name>
    <name type="common">Yeast</name>
    <name type="synonym">Endomycopsis monosporus</name>
    <dbReference type="NCBI Taxonomy" id="43982"/>
    <lineage>
        <taxon>Eukaryota</taxon>
        <taxon>Fungi</taxon>
        <taxon>Dikarya</taxon>
        <taxon>Ascomycota</taxon>
        <taxon>Saccharomycotina</taxon>
        <taxon>Pichiomycetes</taxon>
        <taxon>Pichiales</taxon>
        <taxon>Pichiaceae</taxon>
        <taxon>Ambrosiozyma</taxon>
    </lineage>
</organism>
<evidence type="ECO:0000313" key="3">
    <source>
        <dbReference type="EMBL" id="GMG37469.1"/>
    </source>
</evidence>
<dbReference type="InterPro" id="IPR027417">
    <property type="entry name" value="P-loop_NTPase"/>
</dbReference>
<protein>
    <submittedName>
        <fullName evidence="3">Unnamed protein product</fullName>
    </submittedName>
</protein>
<name>A0A9W6Z102_AMBMO</name>
<dbReference type="OrthoDB" id="6500128at2759"/>
<dbReference type="PANTHER" id="PTHR43394">
    <property type="entry name" value="ATP-DEPENDENT PERMEASE MDL1, MITOCHONDRIAL"/>
    <property type="match status" value="1"/>
</dbReference>
<dbReference type="EMBL" id="BSXU01002429">
    <property type="protein sequence ID" value="GMG37469.1"/>
    <property type="molecule type" value="Genomic_DNA"/>
</dbReference>